<dbReference type="GeneTree" id="ENSGT01050000244818"/>
<dbReference type="FunFam" id="3.30.70.1820:FF:000002">
    <property type="entry name" value="LINE-1 retrotransposable element ORF1 protein"/>
    <property type="match status" value="1"/>
</dbReference>
<evidence type="ECO:0000313" key="5">
    <source>
        <dbReference type="Ensembl" id="ENSSVLP00005024592.1"/>
    </source>
</evidence>
<evidence type="ECO:0000259" key="4">
    <source>
        <dbReference type="Pfam" id="PF17490"/>
    </source>
</evidence>
<comment type="similarity">
    <text evidence="1">Belongs to the transposase 22 family.</text>
</comment>
<dbReference type="Pfam" id="PF17490">
    <property type="entry name" value="Tnp_22_dsRBD"/>
    <property type="match status" value="1"/>
</dbReference>
<reference evidence="5" key="1">
    <citation type="submission" date="2025-08" db="UniProtKB">
        <authorList>
            <consortium name="Ensembl"/>
        </authorList>
    </citation>
    <scope>IDENTIFICATION</scope>
</reference>
<sequence length="334" mass="40054">MRKQGKKMSQTNLDTISIKPNDSTAEEMSEWEFRTYIIKTIREANEEMKEQMQALKEEMKEQMQALKEEMKEQMQALKEEMKEQMKALNDHTNQQLKEQIWEARDHFNKDISSRIEHLEDRTSEIEDKIFNLENKVEQTEKMVRNHEQNLQDLWDIIKRPKLRIIGIEEDLEKQTKGMNNLFNEIISENFPNLKNEMENQVQEAYRTPNTQNYNRPTPRHIIMKIPNIQNKDRILKAVREKNQITFRGKPIRISADFSIQTLKARRAWNNIFQALKESGCQPRILYPAKLTFKFDDEIKSFHDKQKLKEFTKRKPALQNILRIKKVISYCLREA</sequence>
<dbReference type="Ensembl" id="ENSSVLT00005027340.1">
    <property type="protein sequence ID" value="ENSSVLP00005024592.1"/>
    <property type="gene ID" value="ENSSVLG00005019428.1"/>
</dbReference>
<dbReference type="PANTHER" id="PTHR11505">
    <property type="entry name" value="L1 TRANSPOSABLE ELEMENT-RELATED"/>
    <property type="match status" value="1"/>
</dbReference>
<dbReference type="InterPro" id="IPR042566">
    <property type="entry name" value="L1_C"/>
</dbReference>
<evidence type="ECO:0000313" key="6">
    <source>
        <dbReference type="Proteomes" id="UP000694564"/>
    </source>
</evidence>
<dbReference type="Gene3D" id="1.20.5.390">
    <property type="entry name" value="L1 transposable element, trimerization domain"/>
    <property type="match status" value="1"/>
</dbReference>
<organism evidence="5 6">
    <name type="scientific">Sciurus vulgaris</name>
    <name type="common">Eurasian red squirrel</name>
    <dbReference type="NCBI Taxonomy" id="55149"/>
    <lineage>
        <taxon>Eukaryota</taxon>
        <taxon>Metazoa</taxon>
        <taxon>Chordata</taxon>
        <taxon>Craniata</taxon>
        <taxon>Vertebrata</taxon>
        <taxon>Euteleostomi</taxon>
        <taxon>Mammalia</taxon>
        <taxon>Eutheria</taxon>
        <taxon>Euarchontoglires</taxon>
        <taxon>Glires</taxon>
        <taxon>Rodentia</taxon>
        <taxon>Sciuromorpha</taxon>
        <taxon>Sciuridae</taxon>
        <taxon>Sciurinae</taxon>
        <taxon>Sciurini</taxon>
        <taxon>Sciurus</taxon>
    </lineage>
</organism>
<evidence type="ECO:0008006" key="7">
    <source>
        <dbReference type="Google" id="ProtNLM"/>
    </source>
</evidence>
<dbReference type="Gene3D" id="3.30.250.20">
    <property type="entry name" value="L1 transposable element, C-terminal domain"/>
    <property type="match status" value="1"/>
</dbReference>
<dbReference type="Proteomes" id="UP000694564">
    <property type="component" value="Chromosome X"/>
</dbReference>
<evidence type="ECO:0000259" key="3">
    <source>
        <dbReference type="Pfam" id="PF02994"/>
    </source>
</evidence>
<accession>A0A8D2DIA8</accession>
<protein>
    <recommendedName>
        <fullName evidence="7">L1 transposable element RRM domain-containing protein</fullName>
    </recommendedName>
</protein>
<feature type="domain" description="L1 transposable element dsRBD-like" evidence="4">
    <location>
        <begin position="260"/>
        <end position="322"/>
    </location>
</feature>
<feature type="coiled-coil region" evidence="2">
    <location>
        <begin position="38"/>
        <end position="149"/>
    </location>
</feature>
<keyword evidence="2" id="KW-0175">Coiled coil</keyword>
<dbReference type="InterPro" id="IPR043636">
    <property type="entry name" value="L1_RRM_dom"/>
</dbReference>
<evidence type="ECO:0000256" key="1">
    <source>
        <dbReference type="ARBA" id="ARBA00061640"/>
    </source>
</evidence>
<dbReference type="InterPro" id="IPR035300">
    <property type="entry name" value="L1_dsRBD"/>
</dbReference>
<name>A0A8D2DIA8_SCIVU</name>
<keyword evidence="6" id="KW-1185">Reference proteome</keyword>
<evidence type="ECO:0000256" key="2">
    <source>
        <dbReference type="SAM" id="Coils"/>
    </source>
</evidence>
<dbReference type="AlphaFoldDB" id="A0A8D2DIA8"/>
<feature type="domain" description="L1 transposable element RRM" evidence="3">
    <location>
        <begin position="159"/>
        <end position="256"/>
    </location>
</feature>
<dbReference type="Pfam" id="PF02994">
    <property type="entry name" value="Transposase_22"/>
    <property type="match status" value="1"/>
</dbReference>
<dbReference type="InterPro" id="IPR004244">
    <property type="entry name" value="Transposase_22"/>
</dbReference>
<proteinExistence type="inferred from homology"/>
<reference evidence="5" key="2">
    <citation type="submission" date="2025-09" db="UniProtKB">
        <authorList>
            <consortium name="Ensembl"/>
        </authorList>
    </citation>
    <scope>IDENTIFICATION</scope>
</reference>
<dbReference type="Gene3D" id="3.30.70.1820">
    <property type="entry name" value="L1 transposable element, RRM domain"/>
    <property type="match status" value="1"/>
</dbReference>